<keyword evidence="4" id="KW-1185">Reference proteome</keyword>
<reference evidence="2 4" key="2">
    <citation type="journal article" date="2019" name="Appl. Microbiol. Biotechnol.">
        <title>Uncovering carbohydrate metabolism through a genotype-phenotype association study of 56 lactic acid bacteria genomes.</title>
        <authorList>
            <person name="Buron-Moles G."/>
            <person name="Chailyan A."/>
            <person name="Dolejs I."/>
            <person name="Forster J."/>
            <person name="Miks M.H."/>
        </authorList>
    </citation>
    <scope>NUCLEOTIDE SEQUENCE [LARGE SCALE GENOMIC DNA]</scope>
    <source>
        <strain evidence="2 4">DSM 10551</strain>
    </source>
</reference>
<evidence type="ECO:0000313" key="2">
    <source>
        <dbReference type="EMBL" id="TDG88083.1"/>
    </source>
</evidence>
<keyword evidence="1" id="KW-0808">Transferase</keyword>
<dbReference type="Gene3D" id="3.90.550.10">
    <property type="entry name" value="Spore Coat Polysaccharide Biosynthesis Protein SpsA, Chain A"/>
    <property type="match status" value="1"/>
</dbReference>
<protein>
    <submittedName>
        <fullName evidence="1">Lipopolysaccharide biosynthesis glycosyltransferase</fullName>
    </submittedName>
</protein>
<dbReference type="EMBL" id="PUFL01000091">
    <property type="protein sequence ID" value="TDG88083.1"/>
    <property type="molecule type" value="Genomic_DNA"/>
</dbReference>
<comment type="caution">
    <text evidence="1">The sequence shown here is derived from an EMBL/GenBank/DDBJ whole genome shotgun (WGS) entry which is preliminary data.</text>
</comment>
<dbReference type="RefSeq" id="WP_087069684.1">
    <property type="nucleotide sequence ID" value="NZ_BAAAXO010000030.1"/>
</dbReference>
<evidence type="ECO:0000313" key="1">
    <source>
        <dbReference type="EMBL" id="GAW73318.1"/>
    </source>
</evidence>
<dbReference type="Proteomes" id="UP000294668">
    <property type="component" value="Unassembled WGS sequence"/>
</dbReference>
<dbReference type="InterPro" id="IPR029044">
    <property type="entry name" value="Nucleotide-diphossugar_trans"/>
</dbReference>
<gene>
    <name evidence="1" type="primary">rfaJ_2</name>
    <name evidence="2" type="ORF">C5L28_002496</name>
    <name evidence="1" type="ORF">LPKJCM_02462</name>
</gene>
<proteinExistence type="predicted"/>
<reference evidence="1 3" key="1">
    <citation type="journal article" date="2017" name="Biosci Microbiota Food Health">
        <title>Genomic characterization reconfirms the taxonomic status of Lactobacillus parakefiri.</title>
        <authorList>
            <person name="Tanizawa Y."/>
            <person name="Kobayashi H."/>
            <person name="Kaminuma E."/>
            <person name="Sakamoto M."/>
            <person name="Ohkuma M."/>
            <person name="Nakamura Y."/>
            <person name="Arita M."/>
            <person name="Tohno M."/>
        </authorList>
    </citation>
    <scope>NUCLEOTIDE SEQUENCE [LARGE SCALE GENOMIC DNA]</scope>
    <source>
        <strain evidence="1 3">JCM 8573</strain>
    </source>
</reference>
<dbReference type="EMBL" id="BDGB01000161">
    <property type="protein sequence ID" value="GAW73318.1"/>
    <property type="molecule type" value="Genomic_DNA"/>
</dbReference>
<name>A0A224V826_9LACO</name>
<evidence type="ECO:0000313" key="4">
    <source>
        <dbReference type="Proteomes" id="UP000294668"/>
    </source>
</evidence>
<accession>A0A224V826</accession>
<dbReference type="AlphaFoldDB" id="A0A224V826"/>
<reference evidence="2" key="3">
    <citation type="submission" date="2019-02" db="EMBL/GenBank/DDBJ databases">
        <authorList>
            <person name="Buron G."/>
            <person name="Chaylann A."/>
            <person name="Dolejs I."/>
            <person name="Forster J."/>
            <person name="Miks M.H."/>
        </authorList>
    </citation>
    <scope>NUCLEOTIDE SEQUENCE</scope>
    <source>
        <strain evidence="2">DSM 10551</strain>
    </source>
</reference>
<sequence length="282" mass="33128">MDILYCGDDHMFSGLIISLLSLTKHAKEPLNIYILTGKLHNRHHQFQALSDDHAAFLDQLVKRNGEDNQVTKLDMTAQFEADPPTANINTLFTPYSMLRLYSDLVPQFSDRILYLDADVVCRRPFEDFYHQSLADTDFVGVLDHYGRWFFHHQLKPFDYINSGMLLMNLKMIRQDKLLVRCRDYCRKWPMIMPDQSAMNKLAKHKAFAPEKYNEQQDVQADTVFQHFSTRWKLWPIIHTVSVKPWEVDKVHEQLHLHEYDDILMAYQAIVTQLGAQGELNLE</sequence>
<dbReference type="InterPro" id="IPR002495">
    <property type="entry name" value="Glyco_trans_8"/>
</dbReference>
<evidence type="ECO:0000313" key="3">
    <source>
        <dbReference type="Proteomes" id="UP000214739"/>
    </source>
</evidence>
<dbReference type="GO" id="GO:0016757">
    <property type="term" value="F:glycosyltransferase activity"/>
    <property type="evidence" value="ECO:0007669"/>
    <property type="project" value="InterPro"/>
</dbReference>
<dbReference type="SUPFAM" id="SSF53448">
    <property type="entry name" value="Nucleotide-diphospho-sugar transferases"/>
    <property type="match status" value="1"/>
</dbReference>
<organism evidence="1 3">
    <name type="scientific">Lentilactobacillus parakefiri</name>
    <dbReference type="NCBI Taxonomy" id="152332"/>
    <lineage>
        <taxon>Bacteria</taxon>
        <taxon>Bacillati</taxon>
        <taxon>Bacillota</taxon>
        <taxon>Bacilli</taxon>
        <taxon>Lactobacillales</taxon>
        <taxon>Lactobacillaceae</taxon>
        <taxon>Lentilactobacillus</taxon>
    </lineage>
</organism>
<dbReference type="Pfam" id="PF01501">
    <property type="entry name" value="Glyco_transf_8"/>
    <property type="match status" value="1"/>
</dbReference>
<dbReference type="OrthoDB" id="5672604at2"/>
<dbReference type="Proteomes" id="UP000214739">
    <property type="component" value="Unassembled WGS sequence"/>
</dbReference>